<keyword evidence="11" id="KW-1185">Reference proteome</keyword>
<comment type="caution">
    <text evidence="10">The sequence shown here is derived from an EMBL/GenBank/DDBJ whole genome shotgun (WGS) entry which is preliminary data.</text>
</comment>
<keyword evidence="5 9" id="KW-0812">Transmembrane</keyword>
<dbReference type="GO" id="GO:0032217">
    <property type="term" value="F:riboflavin transmembrane transporter activity"/>
    <property type="evidence" value="ECO:0007669"/>
    <property type="project" value="UniProtKB-UniRule"/>
</dbReference>
<reference evidence="10 11" key="1">
    <citation type="submission" date="2020-08" db="EMBL/GenBank/DDBJ databases">
        <title>Genomic Encyclopedia of Type Strains, Phase IV (KMG-IV): sequencing the most valuable type-strain genomes for metagenomic binning, comparative biology and taxonomic classification.</title>
        <authorList>
            <person name="Goeker M."/>
        </authorList>
    </citation>
    <scope>NUCLEOTIDE SEQUENCE [LARGE SCALE GENOMIC DNA]</scope>
    <source>
        <strain evidence="10 11">DSM 21255</strain>
    </source>
</reference>
<keyword evidence="7 8" id="KW-0472">Membrane</keyword>
<feature type="transmembrane region" description="Helical" evidence="9">
    <location>
        <begin position="101"/>
        <end position="124"/>
    </location>
</feature>
<keyword evidence="4 8" id="KW-1003">Cell membrane</keyword>
<dbReference type="Proteomes" id="UP000591941">
    <property type="component" value="Unassembled WGS sequence"/>
</dbReference>
<feature type="transmembrane region" description="Helical" evidence="9">
    <location>
        <begin position="75"/>
        <end position="95"/>
    </location>
</feature>
<name>A0A841R2X3_9FIRM</name>
<protein>
    <recommendedName>
        <fullName evidence="8">Riboflavin transporter</fullName>
    </recommendedName>
</protein>
<dbReference type="InterPro" id="IPR025720">
    <property type="entry name" value="RibU"/>
</dbReference>
<feature type="transmembrane region" description="Helical" evidence="9">
    <location>
        <begin position="131"/>
        <end position="150"/>
    </location>
</feature>
<organism evidence="10 11">
    <name type="scientific">Negativicoccus succinicivorans</name>
    <dbReference type="NCBI Taxonomy" id="620903"/>
    <lineage>
        <taxon>Bacteria</taxon>
        <taxon>Bacillati</taxon>
        <taxon>Bacillota</taxon>
        <taxon>Negativicutes</taxon>
        <taxon>Veillonellales</taxon>
        <taxon>Veillonellaceae</taxon>
        <taxon>Negativicoccus</taxon>
    </lineage>
</organism>
<proteinExistence type="inferred from homology"/>
<dbReference type="PANTHER" id="PTHR38438:SF1">
    <property type="entry name" value="RIBOFLAVIN TRANSPORTER RIBU"/>
    <property type="match status" value="1"/>
</dbReference>
<keyword evidence="6 9" id="KW-1133">Transmembrane helix</keyword>
<accession>A0A841R2X3</accession>
<dbReference type="EMBL" id="JACHHI010000003">
    <property type="protein sequence ID" value="MBB6477721.1"/>
    <property type="molecule type" value="Genomic_DNA"/>
</dbReference>
<evidence type="ECO:0000313" key="10">
    <source>
        <dbReference type="EMBL" id="MBB6477721.1"/>
    </source>
</evidence>
<evidence type="ECO:0000256" key="1">
    <source>
        <dbReference type="ARBA" id="ARBA00004651"/>
    </source>
</evidence>
<dbReference type="OrthoDB" id="9809216at2"/>
<dbReference type="AlphaFoldDB" id="A0A841R2X3"/>
<dbReference type="GO" id="GO:0005886">
    <property type="term" value="C:plasma membrane"/>
    <property type="evidence" value="ECO:0007669"/>
    <property type="project" value="UniProtKB-SubCell"/>
</dbReference>
<comment type="similarity">
    <text evidence="2 8">Belongs to the prokaryotic riboflavin transporter (P-RFT) (TC 2.A.87) family.</text>
</comment>
<feature type="transmembrane region" description="Helical" evidence="9">
    <location>
        <begin position="156"/>
        <end position="179"/>
    </location>
</feature>
<dbReference type="Gene3D" id="1.10.1760.20">
    <property type="match status" value="1"/>
</dbReference>
<evidence type="ECO:0000313" key="11">
    <source>
        <dbReference type="Proteomes" id="UP000591941"/>
    </source>
</evidence>
<evidence type="ECO:0000256" key="3">
    <source>
        <dbReference type="ARBA" id="ARBA00022448"/>
    </source>
</evidence>
<evidence type="ECO:0000256" key="5">
    <source>
        <dbReference type="ARBA" id="ARBA00022692"/>
    </source>
</evidence>
<evidence type="ECO:0000256" key="7">
    <source>
        <dbReference type="ARBA" id="ARBA00023136"/>
    </source>
</evidence>
<dbReference type="Pfam" id="PF12822">
    <property type="entry name" value="ECF_trnsprt"/>
    <property type="match status" value="1"/>
</dbReference>
<evidence type="ECO:0000256" key="4">
    <source>
        <dbReference type="ARBA" id="ARBA00022475"/>
    </source>
</evidence>
<dbReference type="PANTHER" id="PTHR38438">
    <property type="entry name" value="RIBOFLAVIN TRANSPORTER RIBU"/>
    <property type="match status" value="1"/>
</dbReference>
<dbReference type="PIRSF" id="PIRSF037778">
    <property type="entry name" value="UCP037778_transp_RibU"/>
    <property type="match status" value="1"/>
</dbReference>
<feature type="transmembrane region" description="Helical" evidence="9">
    <location>
        <begin position="43"/>
        <end position="63"/>
    </location>
</feature>
<keyword evidence="3 8" id="KW-0813">Transport</keyword>
<feature type="transmembrane region" description="Helical" evidence="9">
    <location>
        <begin position="12"/>
        <end position="31"/>
    </location>
</feature>
<sequence>MKKHNLRWFARVSLLAAIAAVLMLWQFPLPLMPAFLTLDISDVPVVVGALLFGWPAGAAIAILKNLLHLPVSSTFGIGEIANATLALTYITVATLLRRWGWLAYVAATCAIAGVAVFLNFTLLLPLYQSAFGISTAQLLAMSARAGSQLITVWDFMWWVIVPFNLIKGGLITLLALPIYRRLRTMPRQ</sequence>
<comment type="subcellular location">
    <subcellularLocation>
        <location evidence="1">Cell membrane</location>
        <topology evidence="1">Multi-pass membrane protein</topology>
    </subcellularLocation>
</comment>
<gene>
    <name evidence="10" type="ORF">HNR45_000754</name>
</gene>
<evidence type="ECO:0000256" key="2">
    <source>
        <dbReference type="ARBA" id="ARBA00005540"/>
    </source>
</evidence>
<evidence type="ECO:0000256" key="8">
    <source>
        <dbReference type="PIRNR" id="PIRNR037778"/>
    </source>
</evidence>
<evidence type="ECO:0000256" key="9">
    <source>
        <dbReference type="SAM" id="Phobius"/>
    </source>
</evidence>
<dbReference type="GeneID" id="93486032"/>
<dbReference type="RefSeq" id="WP_159822673.1">
    <property type="nucleotide sequence ID" value="NZ_CABWNB010000002.1"/>
</dbReference>
<evidence type="ECO:0000256" key="6">
    <source>
        <dbReference type="ARBA" id="ARBA00022989"/>
    </source>
</evidence>
<dbReference type="InterPro" id="IPR024529">
    <property type="entry name" value="ECF_trnsprt_substrate-spec"/>
</dbReference>
<comment type="function">
    <text evidence="8">Probably a riboflavin-binding protein that interacts with the energy-coupling factor (ECF) ABC-transporter complex.</text>
</comment>